<proteinExistence type="predicted"/>
<sequence length="119" mass="13901">MYQPIVRLFSCDFRVISIRHLPAALPIKRWLSLLNHVTYAHNSGIRETYVLEICPFHTLFSINGLSLLHFCKWRMGSESYMPYGFPSLSPLTDCYFYTSTNGEWAVNRICFMAFLHCLL</sequence>
<accession>A0A7J5JHQ2</accession>
<evidence type="ECO:0000313" key="1">
    <source>
        <dbReference type="EMBL" id="KAB4450858.1"/>
    </source>
</evidence>
<organism evidence="1 2">
    <name type="scientific">Bacteroides thetaiotaomicron</name>
    <dbReference type="NCBI Taxonomy" id="818"/>
    <lineage>
        <taxon>Bacteria</taxon>
        <taxon>Pseudomonadati</taxon>
        <taxon>Bacteroidota</taxon>
        <taxon>Bacteroidia</taxon>
        <taxon>Bacteroidales</taxon>
        <taxon>Bacteroidaceae</taxon>
        <taxon>Bacteroides</taxon>
    </lineage>
</organism>
<protein>
    <submittedName>
        <fullName evidence="1">Uncharacterized protein</fullName>
    </submittedName>
</protein>
<dbReference type="Proteomes" id="UP000436825">
    <property type="component" value="Unassembled WGS sequence"/>
</dbReference>
<dbReference type="AlphaFoldDB" id="A0A7J5JHQ2"/>
<reference evidence="1 2" key="1">
    <citation type="journal article" date="2019" name="Nat. Med.">
        <title>A library of human gut bacterial isolates paired with longitudinal multiomics data enables mechanistic microbiome research.</title>
        <authorList>
            <person name="Poyet M."/>
            <person name="Groussin M."/>
            <person name="Gibbons S.M."/>
            <person name="Avila-Pacheco J."/>
            <person name="Jiang X."/>
            <person name="Kearney S.M."/>
            <person name="Perrotta A.R."/>
            <person name="Berdy B."/>
            <person name="Zhao S."/>
            <person name="Lieberman T.D."/>
            <person name="Swanson P.K."/>
            <person name="Smith M."/>
            <person name="Roesemann S."/>
            <person name="Alexander J.E."/>
            <person name="Rich S.A."/>
            <person name="Livny J."/>
            <person name="Vlamakis H."/>
            <person name="Clish C."/>
            <person name="Bullock K."/>
            <person name="Deik A."/>
            <person name="Scott J."/>
            <person name="Pierce K.A."/>
            <person name="Xavier R.J."/>
            <person name="Alm E.J."/>
        </authorList>
    </citation>
    <scope>NUCLEOTIDE SEQUENCE [LARGE SCALE GENOMIC DNA]</scope>
    <source>
        <strain evidence="1 2">BIOML-A160</strain>
    </source>
</reference>
<dbReference type="EMBL" id="WCRW01000025">
    <property type="protein sequence ID" value="KAB4450858.1"/>
    <property type="molecule type" value="Genomic_DNA"/>
</dbReference>
<evidence type="ECO:0000313" key="2">
    <source>
        <dbReference type="Proteomes" id="UP000436825"/>
    </source>
</evidence>
<comment type="caution">
    <text evidence="1">The sequence shown here is derived from an EMBL/GenBank/DDBJ whole genome shotgun (WGS) entry which is preliminary data.</text>
</comment>
<gene>
    <name evidence="1" type="ORF">GAN75_24300</name>
</gene>
<name>A0A7J5JHQ2_BACT4</name>